<feature type="transmembrane region" description="Helical" evidence="3">
    <location>
        <begin position="12"/>
        <end position="32"/>
    </location>
</feature>
<dbReference type="InterPro" id="IPR011990">
    <property type="entry name" value="TPR-like_helical_dom_sf"/>
</dbReference>
<dbReference type="AlphaFoldDB" id="A0AAN4UPR5"/>
<evidence type="ECO:0000313" key="4">
    <source>
        <dbReference type="EMBL" id="GHE00347.1"/>
    </source>
</evidence>
<comment type="caution">
    <text evidence="4">The sequence shown here is derived from an EMBL/GenBank/DDBJ whole genome shotgun (WGS) entry which is preliminary data.</text>
</comment>
<dbReference type="GO" id="GO:0017004">
    <property type="term" value="P:cytochrome complex assembly"/>
    <property type="evidence" value="ECO:0007669"/>
    <property type="project" value="UniProtKB-KW"/>
</dbReference>
<reference evidence="4" key="1">
    <citation type="journal article" date="2014" name="Int. J. Syst. Evol. Microbiol.">
        <title>Complete genome sequence of Corynebacterium casei LMG S-19264T (=DSM 44701T), isolated from a smear-ripened cheese.</title>
        <authorList>
            <consortium name="US DOE Joint Genome Institute (JGI-PGF)"/>
            <person name="Walter F."/>
            <person name="Albersmeier A."/>
            <person name="Kalinowski J."/>
            <person name="Ruckert C."/>
        </authorList>
    </citation>
    <scope>NUCLEOTIDE SEQUENCE</scope>
    <source>
        <strain evidence="4">CGMCC 1.10859</strain>
    </source>
</reference>
<evidence type="ECO:0000313" key="5">
    <source>
        <dbReference type="EMBL" id="SDW63299.1"/>
    </source>
</evidence>
<reference evidence="4" key="3">
    <citation type="submission" date="2023-06" db="EMBL/GenBank/DDBJ databases">
        <authorList>
            <person name="Sun Q."/>
            <person name="Zhou Y."/>
        </authorList>
    </citation>
    <scope>NUCLEOTIDE SEQUENCE</scope>
    <source>
        <strain evidence="4">CGMCC 1.10859</strain>
    </source>
</reference>
<reference evidence="5 6" key="2">
    <citation type="submission" date="2016-10" db="EMBL/GenBank/DDBJ databases">
        <authorList>
            <person name="Varghese N."/>
            <person name="Submissions S."/>
        </authorList>
    </citation>
    <scope>NUCLEOTIDE SEQUENCE [LARGE SCALE GENOMIC DNA]</scope>
    <source>
        <strain evidence="5 6">DSM 24802</strain>
    </source>
</reference>
<dbReference type="Gene3D" id="1.25.40.10">
    <property type="entry name" value="Tetratricopeptide repeat domain"/>
    <property type="match status" value="1"/>
</dbReference>
<keyword evidence="1" id="KW-0201">Cytochrome c-type biogenesis</keyword>
<dbReference type="Proteomes" id="UP000199541">
    <property type="component" value="Unassembled WGS sequence"/>
</dbReference>
<keyword evidence="6" id="KW-1185">Reference proteome</keyword>
<dbReference type="InterPro" id="IPR017560">
    <property type="entry name" value="Cyt_c_biogenesis_CcmI"/>
</dbReference>
<name>A0AAN4UPR5_9RHOB</name>
<dbReference type="Proteomes" id="UP000634647">
    <property type="component" value="Unassembled WGS sequence"/>
</dbReference>
<accession>A0AAN4UPR5</accession>
<dbReference type="SUPFAM" id="SSF48452">
    <property type="entry name" value="TPR-like"/>
    <property type="match status" value="1"/>
</dbReference>
<keyword evidence="3" id="KW-1133">Transmembrane helix</keyword>
<proteinExistence type="predicted"/>
<protein>
    <submittedName>
        <fullName evidence="5">Cytochrome c-type biogenesis protein CcmH</fullName>
    </submittedName>
</protein>
<organism evidence="4 7">
    <name type="scientific">Allgaiera indica</name>
    <dbReference type="NCBI Taxonomy" id="765699"/>
    <lineage>
        <taxon>Bacteria</taxon>
        <taxon>Pseudomonadati</taxon>
        <taxon>Pseudomonadota</taxon>
        <taxon>Alphaproteobacteria</taxon>
        <taxon>Rhodobacterales</taxon>
        <taxon>Paracoccaceae</taxon>
        <taxon>Allgaiera</taxon>
    </lineage>
</organism>
<feature type="transmembrane region" description="Helical" evidence="3">
    <location>
        <begin position="100"/>
        <end position="121"/>
    </location>
</feature>
<feature type="region of interest" description="Disordered" evidence="2">
    <location>
        <begin position="415"/>
        <end position="441"/>
    </location>
</feature>
<evidence type="ECO:0000256" key="1">
    <source>
        <dbReference type="ARBA" id="ARBA00022748"/>
    </source>
</evidence>
<evidence type="ECO:0000313" key="7">
    <source>
        <dbReference type="Proteomes" id="UP000634647"/>
    </source>
</evidence>
<evidence type="ECO:0000313" key="6">
    <source>
        <dbReference type="Proteomes" id="UP000199541"/>
    </source>
</evidence>
<gene>
    <name evidence="4" type="ORF">GCM10008024_11490</name>
    <name evidence="5" type="ORF">SAMN05444006_105164</name>
</gene>
<keyword evidence="3" id="KW-0812">Transmembrane</keyword>
<evidence type="ECO:0000256" key="2">
    <source>
        <dbReference type="SAM" id="MobiDB-lite"/>
    </source>
</evidence>
<evidence type="ECO:0000256" key="3">
    <source>
        <dbReference type="SAM" id="Phobius"/>
    </source>
</evidence>
<keyword evidence="3" id="KW-0472">Membrane</keyword>
<dbReference type="EMBL" id="BNAB01000004">
    <property type="protein sequence ID" value="GHE00347.1"/>
    <property type="molecule type" value="Genomic_DNA"/>
</dbReference>
<feature type="compositionally biased region" description="Low complexity" evidence="2">
    <location>
        <begin position="415"/>
        <end position="437"/>
    </location>
</feature>
<dbReference type="EMBL" id="FNOB01000005">
    <property type="protein sequence ID" value="SDW63299.1"/>
    <property type="molecule type" value="Genomic_DNA"/>
</dbReference>
<dbReference type="RefSeq" id="WP_051646091.1">
    <property type="nucleotide sequence ID" value="NZ_BNAB01000004.1"/>
</dbReference>
<sequence length="532" mass="56552">MGLTGILDDWGFWLAAAFMVAAVSALMLLALVRGRHRSDPAAAYDLQVYRDQLREVDKDLARGTMSEAEAQRVRTEVSRRVLGADRALAAPGGPRPAPRVASWIAGGVIVASLAGAFALYLRVGDPGRPDDPMAARLAESRKLAVDRPSQAKIEALAAKSLIPPTPDPQYARLIDQLRAVVKQHPVDLKGQELLAQNEARLGHFIAAYHAQEAVIRIKGNAATAQDHAKLAELMVYAAARYVSPAAERQLNIALKMDPQNQTARFFMGVMMSQIGRPDIGFQIWETLLPQLPAGSPWIAPLRAQLPQMAELAGVRYELPPPKGVGPGPSVAQIDAAKDMTPAQRKDMIRGMVEGLAERLDTKGGTPQEWARLIRAYGVLGEAGKRDAALQRARADYKGNPPALQIIDAAAAVPGAGTTPAGATSSGAAPAALPGPSADDIRAAGQMSPAERQQMIEGMVSRLAEKLATQGGPAPEWARLIGAYGVLGRKDRARAIWDEAQTRFKDHPTELAQIHAAAARAGVAPDGASGVTQ</sequence>
<dbReference type="NCBIfam" id="TIGR03142">
    <property type="entry name" value="cytochro_ccmI"/>
    <property type="match status" value="1"/>
</dbReference>